<reference evidence="3" key="1">
    <citation type="journal article" date="2019" name="Int. J. Syst. Evol. Microbiol.">
        <title>The Global Catalogue of Microorganisms (GCM) 10K type strain sequencing project: providing services to taxonomists for standard genome sequencing and annotation.</title>
        <authorList>
            <consortium name="The Broad Institute Genomics Platform"/>
            <consortium name="The Broad Institute Genome Sequencing Center for Infectious Disease"/>
            <person name="Wu L."/>
            <person name="Ma J."/>
        </authorList>
    </citation>
    <scope>NUCLEOTIDE SEQUENCE [LARGE SCALE GENOMIC DNA]</scope>
    <source>
        <strain evidence="3">2902at01</strain>
    </source>
</reference>
<evidence type="ECO:0000313" key="3">
    <source>
        <dbReference type="Proteomes" id="UP001595868"/>
    </source>
</evidence>
<gene>
    <name evidence="2" type="ORF">ACFOX0_20170</name>
</gene>
<dbReference type="Pfam" id="PF13452">
    <property type="entry name" value="FAS1_DH_region"/>
    <property type="match status" value="1"/>
</dbReference>
<comment type="caution">
    <text evidence="2">The sequence shown here is derived from an EMBL/GenBank/DDBJ whole genome shotgun (WGS) entry which is preliminary data.</text>
</comment>
<organism evidence="2 3">
    <name type="scientific">Micromonospora zhanjiangensis</name>
    <dbReference type="NCBI Taxonomy" id="1522057"/>
    <lineage>
        <taxon>Bacteria</taxon>
        <taxon>Bacillati</taxon>
        <taxon>Actinomycetota</taxon>
        <taxon>Actinomycetes</taxon>
        <taxon>Micromonosporales</taxon>
        <taxon>Micromonosporaceae</taxon>
        <taxon>Micromonospora</taxon>
    </lineage>
</organism>
<evidence type="ECO:0000313" key="2">
    <source>
        <dbReference type="EMBL" id="MFC4108236.1"/>
    </source>
</evidence>
<keyword evidence="3" id="KW-1185">Reference proteome</keyword>
<sequence>MINKARAGHRYPSYRYEVSRAKIEEYAAATGYRLPRDSEGALIAPNMFAACFTVMYGARLLREDAELGGSGPVVHAGQDYDFHRRVAGGDVVECRPQVREILDRGRHTYLTLAIDCVDATSGDPVVTSRQTIVYLNAAPAAAEEAK</sequence>
<dbReference type="InterPro" id="IPR029069">
    <property type="entry name" value="HotDog_dom_sf"/>
</dbReference>
<accession>A0ABV8KRK9</accession>
<evidence type="ECO:0000259" key="1">
    <source>
        <dbReference type="Pfam" id="PF13452"/>
    </source>
</evidence>
<dbReference type="InterPro" id="IPR039569">
    <property type="entry name" value="FAS1-like_DH_region"/>
</dbReference>
<dbReference type="SUPFAM" id="SSF54637">
    <property type="entry name" value="Thioesterase/thiol ester dehydrase-isomerase"/>
    <property type="match status" value="1"/>
</dbReference>
<dbReference type="Proteomes" id="UP001595868">
    <property type="component" value="Unassembled WGS sequence"/>
</dbReference>
<dbReference type="RefSeq" id="WP_377548206.1">
    <property type="nucleotide sequence ID" value="NZ_JBHSBN010000014.1"/>
</dbReference>
<feature type="domain" description="FAS1-like dehydratase" evidence="1">
    <location>
        <begin position="7"/>
        <end position="126"/>
    </location>
</feature>
<name>A0ABV8KRK9_9ACTN</name>
<dbReference type="CDD" id="cd03441">
    <property type="entry name" value="R_hydratase_like"/>
    <property type="match status" value="1"/>
</dbReference>
<dbReference type="Gene3D" id="3.10.129.10">
    <property type="entry name" value="Hotdog Thioesterase"/>
    <property type="match status" value="1"/>
</dbReference>
<dbReference type="EMBL" id="JBHSBN010000014">
    <property type="protein sequence ID" value="MFC4108236.1"/>
    <property type="molecule type" value="Genomic_DNA"/>
</dbReference>
<proteinExistence type="predicted"/>
<protein>
    <submittedName>
        <fullName evidence="2">MaoC family dehydratase N-terminal domain-containing protein</fullName>
    </submittedName>
</protein>